<dbReference type="AlphaFoldDB" id="A0A0J5WZJ6"/>
<dbReference type="RefSeq" id="WP_048246300.1">
    <property type="nucleotide sequence ID" value="NZ_LDWR01000023.1"/>
</dbReference>
<dbReference type="EMBL" id="LDWR01000023">
    <property type="protein sequence ID" value="KML57258.1"/>
    <property type="molecule type" value="Genomic_DNA"/>
</dbReference>
<gene>
    <name evidence="2" type="ORF">VL15_14375</name>
</gene>
<dbReference type="PIRSF" id="PIRSF036389">
    <property type="entry name" value="IOR_B"/>
    <property type="match status" value="1"/>
</dbReference>
<comment type="caution">
    <text evidence="2">The sequence shown here is derived from an EMBL/GenBank/DDBJ whole genome shotgun (WGS) entry which is preliminary data.</text>
</comment>
<dbReference type="Gene3D" id="3.30.365.10">
    <property type="entry name" value="Aldehyde oxidase/xanthine dehydrogenase, molybdopterin binding domain"/>
    <property type="match status" value="4"/>
</dbReference>
<dbReference type="InterPro" id="IPR036856">
    <property type="entry name" value="Ald_Oxase/Xan_DH_a/b_sf"/>
</dbReference>
<dbReference type="SUPFAM" id="SSF54665">
    <property type="entry name" value="CO dehydrogenase molybdoprotein N-domain-like"/>
    <property type="match status" value="1"/>
</dbReference>
<dbReference type="PATRIC" id="fig|292.27.peg.2782"/>
<dbReference type="InterPro" id="IPR000674">
    <property type="entry name" value="Ald_Oxase/Xan_DH_a/b"/>
</dbReference>
<dbReference type="GO" id="GO:0016491">
    <property type="term" value="F:oxidoreductase activity"/>
    <property type="evidence" value="ECO:0007669"/>
    <property type="project" value="InterPro"/>
</dbReference>
<dbReference type="SUPFAM" id="SSF56003">
    <property type="entry name" value="Molybdenum cofactor-binding domain"/>
    <property type="match status" value="2"/>
</dbReference>
<dbReference type="InterPro" id="IPR008274">
    <property type="entry name" value="AldOxase/xan_DH_MoCoBD1"/>
</dbReference>
<organism evidence="2 3">
    <name type="scientific">Burkholderia cepacia</name>
    <name type="common">Pseudomonas cepacia</name>
    <dbReference type="NCBI Taxonomy" id="292"/>
    <lineage>
        <taxon>Bacteria</taxon>
        <taxon>Pseudomonadati</taxon>
        <taxon>Pseudomonadota</taxon>
        <taxon>Betaproteobacteria</taxon>
        <taxon>Burkholderiales</taxon>
        <taxon>Burkholderiaceae</taxon>
        <taxon>Burkholderia</taxon>
        <taxon>Burkholderia cepacia complex</taxon>
    </lineage>
</organism>
<evidence type="ECO:0000259" key="1">
    <source>
        <dbReference type="SMART" id="SM01008"/>
    </source>
</evidence>
<evidence type="ECO:0000313" key="3">
    <source>
        <dbReference type="Proteomes" id="UP000036338"/>
    </source>
</evidence>
<dbReference type="PANTHER" id="PTHR47495:SF1">
    <property type="entry name" value="BLL3820 PROTEIN"/>
    <property type="match status" value="1"/>
</dbReference>
<accession>A0A0J5WZJ6</accession>
<dbReference type="Pfam" id="PF20256">
    <property type="entry name" value="MoCoBD_2"/>
    <property type="match status" value="2"/>
</dbReference>
<name>A0A0J5WZJ6_BURCE</name>
<dbReference type="InterPro" id="IPR037165">
    <property type="entry name" value="AldOxase/xan_DH_Mopterin-bd_sf"/>
</dbReference>
<dbReference type="InterPro" id="IPR052516">
    <property type="entry name" value="N-heterocyclic_Hydroxylase"/>
</dbReference>
<reference evidence="2 3" key="1">
    <citation type="submission" date="2015-05" db="EMBL/GenBank/DDBJ databases">
        <title>Draft genome of Burkholderia cepacia LK29.</title>
        <authorList>
            <person name="Chan X.Y."/>
        </authorList>
    </citation>
    <scope>NUCLEOTIDE SEQUENCE [LARGE SCALE GENOMIC DNA]</scope>
    <source>
        <strain evidence="2 3">LK29</strain>
    </source>
</reference>
<dbReference type="InterPro" id="IPR046867">
    <property type="entry name" value="AldOxase/xan_DH_MoCoBD2"/>
</dbReference>
<dbReference type="SMART" id="SM01008">
    <property type="entry name" value="Ald_Xan_dh_C"/>
    <property type="match status" value="1"/>
</dbReference>
<protein>
    <submittedName>
        <fullName evidence="2">Aldehyde dehydrogenase</fullName>
    </submittedName>
</protein>
<dbReference type="PANTHER" id="PTHR47495">
    <property type="entry name" value="ALDEHYDE DEHYDROGENASE"/>
    <property type="match status" value="1"/>
</dbReference>
<dbReference type="Pfam" id="PF02738">
    <property type="entry name" value="MoCoBD_1"/>
    <property type="match status" value="1"/>
</dbReference>
<evidence type="ECO:0000313" key="2">
    <source>
        <dbReference type="EMBL" id="KML57258.1"/>
    </source>
</evidence>
<dbReference type="Gene3D" id="3.90.1170.50">
    <property type="entry name" value="Aldehyde oxidase/xanthine dehydrogenase, a/b hammerhead"/>
    <property type="match status" value="1"/>
</dbReference>
<proteinExistence type="predicted"/>
<dbReference type="Proteomes" id="UP000036338">
    <property type="component" value="Unassembled WGS sequence"/>
</dbReference>
<dbReference type="InterPro" id="IPR012368">
    <property type="entry name" value="OxRdtase_Mopterin-bd_su_IorB"/>
</dbReference>
<feature type="domain" description="Aldehyde oxidase/xanthine dehydrogenase a/b hammerhead" evidence="1">
    <location>
        <begin position="198"/>
        <end position="284"/>
    </location>
</feature>
<sequence length="758" mass="80909">MNRSELLARTGCLTVIRPPAPPVKPAPGQPGSLSSYVPALPEVFVAILDDGRILAFNGHVDLGTGIRTSLAQIVAEELDVPAARVTMVLGDTAATPNQGPTIASATIQISATPLRCAAAQARHALLALAAERFGVDAAQLSVDNTTISADGQTATFAALVAAQRIALTLDLTIRTKDPAHYRIVGKSSPRVDLPAKATGQLTFVHDMRVPGMLHGRVVRPPYAGHDSGPFVGTSLVDVDRASVADVPGLVAVVAIGDFVGVVAEREEHAIRAARQLRATWRPHPALPPLDGPAAAIVAAPAKRRVLLDEGDVVAARAQPDTITLSRTYAWPFQMHGSIGPSCALADYREPGDGRITVWSGTQNPVSLRYDLATLVARDEADFDVVRMEAAGCYGRNGADDVCGDALLLSRAVGRPVRVQLSRADEHLWEPKGAGQLMQVTGTVTRDGRLLGYDFTTRYPSNDAPLLAALLTGAIAPEPRVFEMGDRTAVSPYASPHRRFVCEDLAPLVRASWLRGVSALPNSFAHDAFVDECAALTGIDPLAFRLRHLQDTRATELLQAVADRAGWTPRPHRTQRERDGARLVHGRGVAYARYVHSRFPGFGAAWSAWIVDLSVDRVSGEIRIERVTVGQDTGTMINPDGVRHQIHGNVIQVLSRTLKERVRFADGKVASREWASYPILTFAEVPDVDVVLMPRQGEPPLGAGESASVPGPAAVANALFDATGVRFYAPPFTPEAVRAALRDAGRLMCADEVVTAGTT</sequence>